<organism evidence="3 4">
    <name type="scientific">Aspergillus glaucus CBS 516.65</name>
    <dbReference type="NCBI Taxonomy" id="1160497"/>
    <lineage>
        <taxon>Eukaryota</taxon>
        <taxon>Fungi</taxon>
        <taxon>Dikarya</taxon>
        <taxon>Ascomycota</taxon>
        <taxon>Pezizomycotina</taxon>
        <taxon>Eurotiomycetes</taxon>
        <taxon>Eurotiomycetidae</taxon>
        <taxon>Eurotiales</taxon>
        <taxon>Aspergillaceae</taxon>
        <taxon>Aspergillus</taxon>
        <taxon>Aspergillus subgen. Aspergillus</taxon>
    </lineage>
</organism>
<feature type="compositionally biased region" description="Basic and acidic residues" evidence="1">
    <location>
        <begin position="220"/>
        <end position="231"/>
    </location>
</feature>
<proteinExistence type="predicted"/>
<dbReference type="EMBL" id="KV878895">
    <property type="protein sequence ID" value="OJJ85152.1"/>
    <property type="molecule type" value="Genomic_DNA"/>
</dbReference>
<dbReference type="GO" id="GO:0016020">
    <property type="term" value="C:membrane"/>
    <property type="evidence" value="ECO:0007669"/>
    <property type="project" value="InterPro"/>
</dbReference>
<dbReference type="GeneID" id="34458209"/>
<name>A0A1L9VMQ5_ASPGL</name>
<dbReference type="RefSeq" id="XP_022401850.1">
    <property type="nucleotide sequence ID" value="XM_022541948.1"/>
</dbReference>
<evidence type="ECO:0000256" key="1">
    <source>
        <dbReference type="SAM" id="MobiDB-lite"/>
    </source>
</evidence>
<evidence type="ECO:0000313" key="4">
    <source>
        <dbReference type="Proteomes" id="UP000184300"/>
    </source>
</evidence>
<evidence type="ECO:0000256" key="2">
    <source>
        <dbReference type="SAM" id="Phobius"/>
    </source>
</evidence>
<feature type="transmembrane region" description="Helical" evidence="2">
    <location>
        <begin position="12"/>
        <end position="30"/>
    </location>
</feature>
<evidence type="ECO:0000313" key="3">
    <source>
        <dbReference type="EMBL" id="OJJ85152.1"/>
    </source>
</evidence>
<dbReference type="STRING" id="1160497.A0A1L9VMQ5"/>
<dbReference type="Proteomes" id="UP000184300">
    <property type="component" value="Unassembled WGS sequence"/>
</dbReference>
<dbReference type="InterPro" id="IPR008952">
    <property type="entry name" value="Tetraspanin_EC2_sf"/>
</dbReference>
<dbReference type="OrthoDB" id="71600at2759"/>
<gene>
    <name evidence="3" type="ORF">ASPGLDRAFT_147948</name>
</gene>
<feature type="transmembrane region" description="Helical" evidence="2">
    <location>
        <begin position="182"/>
        <end position="201"/>
    </location>
</feature>
<feature type="transmembrane region" description="Helical" evidence="2">
    <location>
        <begin position="83"/>
        <end position="104"/>
    </location>
</feature>
<accession>A0A1L9VMQ5</accession>
<sequence>MLGMFQATPVSLSFMIVSLAVTLILGALAWSRVSSSFLPLPSWLPVLATLLSPLTAAALAVSNTSGRNATNAPNPLWTRIASIVDQLHSILLSAIASVALAYLFPDNILTCHLEQQWQAFFQSKNADAIRTIQDTNQCCGLRSVHDRAWPFKDRSHRDDACETQLGYHRSCLTPWRGQQQNASWMIFAAAALIWAIKIGFVQFGSRRPSWMSTASSRNNSEYRRITQPELRDAEEEGTDDAERGTGINGTFSPHAGHNVWEER</sequence>
<reference evidence="4" key="1">
    <citation type="journal article" date="2017" name="Genome Biol.">
        <title>Comparative genomics reveals high biological diversity and specific adaptations in the industrially and medically important fungal genus Aspergillus.</title>
        <authorList>
            <person name="de Vries R.P."/>
            <person name="Riley R."/>
            <person name="Wiebenga A."/>
            <person name="Aguilar-Osorio G."/>
            <person name="Amillis S."/>
            <person name="Uchima C.A."/>
            <person name="Anderluh G."/>
            <person name="Asadollahi M."/>
            <person name="Askin M."/>
            <person name="Barry K."/>
            <person name="Battaglia E."/>
            <person name="Bayram O."/>
            <person name="Benocci T."/>
            <person name="Braus-Stromeyer S.A."/>
            <person name="Caldana C."/>
            <person name="Canovas D."/>
            <person name="Cerqueira G.C."/>
            <person name="Chen F."/>
            <person name="Chen W."/>
            <person name="Choi C."/>
            <person name="Clum A."/>
            <person name="Dos Santos R.A."/>
            <person name="Damasio A.R."/>
            <person name="Diallinas G."/>
            <person name="Emri T."/>
            <person name="Fekete E."/>
            <person name="Flipphi M."/>
            <person name="Freyberg S."/>
            <person name="Gallo A."/>
            <person name="Gournas C."/>
            <person name="Habgood R."/>
            <person name="Hainaut M."/>
            <person name="Harispe M.L."/>
            <person name="Henrissat B."/>
            <person name="Hilden K.S."/>
            <person name="Hope R."/>
            <person name="Hossain A."/>
            <person name="Karabika E."/>
            <person name="Karaffa L."/>
            <person name="Karanyi Z."/>
            <person name="Krasevec N."/>
            <person name="Kuo A."/>
            <person name="Kusch H."/>
            <person name="LaButti K."/>
            <person name="Lagendijk E.L."/>
            <person name="Lapidus A."/>
            <person name="Levasseur A."/>
            <person name="Lindquist E."/>
            <person name="Lipzen A."/>
            <person name="Logrieco A.F."/>
            <person name="MacCabe A."/>
            <person name="Maekelae M.R."/>
            <person name="Malavazi I."/>
            <person name="Melin P."/>
            <person name="Meyer V."/>
            <person name="Mielnichuk N."/>
            <person name="Miskei M."/>
            <person name="Molnar A.P."/>
            <person name="Mule G."/>
            <person name="Ngan C.Y."/>
            <person name="Orejas M."/>
            <person name="Orosz E."/>
            <person name="Ouedraogo J.P."/>
            <person name="Overkamp K.M."/>
            <person name="Park H.-S."/>
            <person name="Perrone G."/>
            <person name="Piumi F."/>
            <person name="Punt P.J."/>
            <person name="Ram A.F."/>
            <person name="Ramon A."/>
            <person name="Rauscher S."/>
            <person name="Record E."/>
            <person name="Riano-Pachon D.M."/>
            <person name="Robert V."/>
            <person name="Roehrig J."/>
            <person name="Ruller R."/>
            <person name="Salamov A."/>
            <person name="Salih N.S."/>
            <person name="Samson R.A."/>
            <person name="Sandor E."/>
            <person name="Sanguinetti M."/>
            <person name="Schuetze T."/>
            <person name="Sepcic K."/>
            <person name="Shelest E."/>
            <person name="Sherlock G."/>
            <person name="Sophianopoulou V."/>
            <person name="Squina F.M."/>
            <person name="Sun H."/>
            <person name="Susca A."/>
            <person name="Todd R.B."/>
            <person name="Tsang A."/>
            <person name="Unkles S.E."/>
            <person name="van de Wiele N."/>
            <person name="van Rossen-Uffink D."/>
            <person name="Oliveira J.V."/>
            <person name="Vesth T.C."/>
            <person name="Visser J."/>
            <person name="Yu J.-H."/>
            <person name="Zhou M."/>
            <person name="Andersen M.R."/>
            <person name="Archer D.B."/>
            <person name="Baker S.E."/>
            <person name="Benoit I."/>
            <person name="Brakhage A.A."/>
            <person name="Braus G.H."/>
            <person name="Fischer R."/>
            <person name="Frisvad J.C."/>
            <person name="Goldman G.H."/>
            <person name="Houbraken J."/>
            <person name="Oakley B."/>
            <person name="Pocsi I."/>
            <person name="Scazzocchio C."/>
            <person name="Seiboth B."/>
            <person name="vanKuyk P.A."/>
            <person name="Wortman J."/>
            <person name="Dyer P.S."/>
            <person name="Grigoriev I.V."/>
        </authorList>
    </citation>
    <scope>NUCLEOTIDE SEQUENCE [LARGE SCALE GENOMIC DNA]</scope>
    <source>
        <strain evidence="4">CBS 516.65</strain>
    </source>
</reference>
<feature type="region of interest" description="Disordered" evidence="1">
    <location>
        <begin position="212"/>
        <end position="263"/>
    </location>
</feature>
<keyword evidence="4" id="KW-1185">Reference proteome</keyword>
<dbReference type="SUPFAM" id="SSF48652">
    <property type="entry name" value="Tetraspanin"/>
    <property type="match status" value="1"/>
</dbReference>
<dbReference type="AlphaFoldDB" id="A0A1L9VMQ5"/>
<protein>
    <recommendedName>
        <fullName evidence="5">Tetraspanin Tsp3</fullName>
    </recommendedName>
</protein>
<feature type="transmembrane region" description="Helical" evidence="2">
    <location>
        <begin position="42"/>
        <end position="62"/>
    </location>
</feature>
<keyword evidence="2" id="KW-0812">Transmembrane</keyword>
<evidence type="ECO:0008006" key="5">
    <source>
        <dbReference type="Google" id="ProtNLM"/>
    </source>
</evidence>
<keyword evidence="2" id="KW-0472">Membrane</keyword>
<dbReference type="VEuPathDB" id="FungiDB:ASPGLDRAFT_147948"/>
<keyword evidence="2" id="KW-1133">Transmembrane helix</keyword>